<dbReference type="GO" id="GO:0000287">
    <property type="term" value="F:magnesium ion binding"/>
    <property type="evidence" value="ECO:0007669"/>
    <property type="project" value="InterPro"/>
</dbReference>
<dbReference type="GO" id="GO:0004427">
    <property type="term" value="F:inorganic diphosphate phosphatase activity"/>
    <property type="evidence" value="ECO:0007669"/>
    <property type="project" value="UniProtKB-EC"/>
</dbReference>
<protein>
    <recommendedName>
        <fullName evidence="2">inorganic diphosphatase</fullName>
        <ecNumber evidence="2">3.6.1.1</ecNumber>
    </recommendedName>
</protein>
<dbReference type="NCBIfam" id="NF001886">
    <property type="entry name" value="PRK00642.1"/>
    <property type="match status" value="1"/>
</dbReference>
<dbReference type="SUPFAM" id="SSF50324">
    <property type="entry name" value="Inorganic pyrophosphatase"/>
    <property type="match status" value="1"/>
</dbReference>
<keyword evidence="7" id="KW-1185">Reference proteome</keyword>
<keyword evidence="3" id="KW-0479">Metal-binding</keyword>
<evidence type="ECO:0000313" key="7">
    <source>
        <dbReference type="Proteomes" id="UP000192907"/>
    </source>
</evidence>
<dbReference type="STRING" id="1513793.SAMN06296036_12017"/>
<dbReference type="PANTHER" id="PTHR10286">
    <property type="entry name" value="INORGANIC PYROPHOSPHATASE"/>
    <property type="match status" value="1"/>
</dbReference>
<sequence>MTTVDAEKLLKYISKVFKPHPWHGLEARPKGDESLVNAYIEIVPTDRVKYEIDKDSGYLMVDRPQKFSNIVPSLYGFIPRTYSGEKLAKYTNDLLGRTDLVGDSDPLDLCVLTEKPITHGDLLLKAVPIGGFRMLDDGEVDDKIIAVLKDDPIYSMWEDVSACPESVINSLRHYFLTYKEIPGSSENQKIEITHTYSRKEAETIIALGCEDYQDKYGFVGLDVIFNAD</sequence>
<dbReference type="GO" id="GO:0005737">
    <property type="term" value="C:cytoplasm"/>
    <property type="evidence" value="ECO:0007669"/>
    <property type="project" value="InterPro"/>
</dbReference>
<dbReference type="InterPro" id="IPR008162">
    <property type="entry name" value="Pyrophosphatase"/>
</dbReference>
<dbReference type="Gene3D" id="3.90.80.10">
    <property type="entry name" value="Inorganic pyrophosphatase"/>
    <property type="match status" value="1"/>
</dbReference>
<dbReference type="RefSeq" id="WP_132322969.1">
    <property type="nucleotide sequence ID" value="NZ_FWZT01000020.1"/>
</dbReference>
<evidence type="ECO:0000256" key="2">
    <source>
        <dbReference type="ARBA" id="ARBA00012146"/>
    </source>
</evidence>
<evidence type="ECO:0000256" key="3">
    <source>
        <dbReference type="ARBA" id="ARBA00022723"/>
    </source>
</evidence>
<dbReference type="PROSITE" id="PS00387">
    <property type="entry name" value="PPASE"/>
    <property type="match status" value="1"/>
</dbReference>
<dbReference type="EC" id="3.6.1.1" evidence="2"/>
<dbReference type="Pfam" id="PF00719">
    <property type="entry name" value="Pyrophosphatase"/>
    <property type="match status" value="1"/>
</dbReference>
<evidence type="ECO:0000256" key="1">
    <source>
        <dbReference type="ARBA" id="ARBA00001946"/>
    </source>
</evidence>
<dbReference type="GO" id="GO:0006796">
    <property type="term" value="P:phosphate-containing compound metabolic process"/>
    <property type="evidence" value="ECO:0007669"/>
    <property type="project" value="InterPro"/>
</dbReference>
<keyword evidence="4" id="KW-0378">Hydrolase</keyword>
<dbReference type="InterPro" id="IPR036649">
    <property type="entry name" value="Pyrophosphatase_sf"/>
</dbReference>
<comment type="cofactor">
    <cofactor evidence="1">
        <name>Mg(2+)</name>
        <dbReference type="ChEBI" id="CHEBI:18420"/>
    </cofactor>
</comment>
<evidence type="ECO:0000313" key="6">
    <source>
        <dbReference type="EMBL" id="SMF59580.1"/>
    </source>
</evidence>
<dbReference type="OrthoDB" id="5187599at2"/>
<evidence type="ECO:0000256" key="5">
    <source>
        <dbReference type="ARBA" id="ARBA00022842"/>
    </source>
</evidence>
<dbReference type="EMBL" id="FWZT01000020">
    <property type="protein sequence ID" value="SMF59580.1"/>
    <property type="molecule type" value="Genomic_DNA"/>
</dbReference>
<name>A0A1Y6CJT3_9BACT</name>
<organism evidence="6 7">
    <name type="scientific">Pseudobacteriovorax antillogorgiicola</name>
    <dbReference type="NCBI Taxonomy" id="1513793"/>
    <lineage>
        <taxon>Bacteria</taxon>
        <taxon>Pseudomonadati</taxon>
        <taxon>Bdellovibrionota</taxon>
        <taxon>Oligoflexia</taxon>
        <taxon>Oligoflexales</taxon>
        <taxon>Pseudobacteriovoracaceae</taxon>
        <taxon>Pseudobacteriovorax</taxon>
    </lineage>
</organism>
<evidence type="ECO:0000256" key="4">
    <source>
        <dbReference type="ARBA" id="ARBA00022801"/>
    </source>
</evidence>
<dbReference type="Proteomes" id="UP000192907">
    <property type="component" value="Unassembled WGS sequence"/>
</dbReference>
<keyword evidence="5" id="KW-0460">Magnesium</keyword>
<gene>
    <name evidence="6" type="ORF">SAMN06296036_12017</name>
</gene>
<dbReference type="AlphaFoldDB" id="A0A1Y6CJT3"/>
<accession>A0A1Y6CJT3</accession>
<proteinExistence type="predicted"/>
<reference evidence="7" key="1">
    <citation type="submission" date="2017-04" db="EMBL/GenBank/DDBJ databases">
        <authorList>
            <person name="Varghese N."/>
            <person name="Submissions S."/>
        </authorList>
    </citation>
    <scope>NUCLEOTIDE SEQUENCE [LARGE SCALE GENOMIC DNA]</scope>
    <source>
        <strain evidence="7">RKEM611</strain>
    </source>
</reference>